<dbReference type="SUPFAM" id="SSF51735">
    <property type="entry name" value="NAD(P)-binding Rossmann-fold domains"/>
    <property type="match status" value="1"/>
</dbReference>
<gene>
    <name evidence="5" type="ORF">KK062_12640</name>
</gene>
<feature type="domain" description="Ketoreductase" evidence="4">
    <location>
        <begin position="8"/>
        <end position="196"/>
    </location>
</feature>
<dbReference type="AlphaFoldDB" id="A0AAP2DX99"/>
<dbReference type="PANTHER" id="PTHR44196">
    <property type="entry name" value="DEHYDROGENASE/REDUCTASE SDR FAMILY MEMBER 7B"/>
    <property type="match status" value="1"/>
</dbReference>
<keyword evidence="2" id="KW-0560">Oxidoreductase</keyword>
<dbReference type="Proteomes" id="UP001319080">
    <property type="component" value="Unassembled WGS sequence"/>
</dbReference>
<dbReference type="InterPro" id="IPR057326">
    <property type="entry name" value="KR_dom"/>
</dbReference>
<name>A0AAP2DX99_9BACT</name>
<evidence type="ECO:0000256" key="3">
    <source>
        <dbReference type="RuleBase" id="RU000363"/>
    </source>
</evidence>
<reference evidence="5 6" key="1">
    <citation type="submission" date="2021-05" db="EMBL/GenBank/DDBJ databases">
        <title>A Polyphasic approach of four new species of the genus Ohtaekwangia: Ohtaekwangia histidinii sp. nov., Ohtaekwangia cretensis sp. nov., Ohtaekwangia indiensis sp. nov., Ohtaekwangia reichenbachii sp. nov. from diverse environment.</title>
        <authorList>
            <person name="Octaviana S."/>
        </authorList>
    </citation>
    <scope>NUCLEOTIDE SEQUENCE [LARGE SCALE GENOMIC DNA]</scope>
    <source>
        <strain evidence="5 6">PWU5</strain>
    </source>
</reference>
<dbReference type="InterPro" id="IPR036291">
    <property type="entry name" value="NAD(P)-bd_dom_sf"/>
</dbReference>
<evidence type="ECO:0000259" key="4">
    <source>
        <dbReference type="SMART" id="SM00822"/>
    </source>
</evidence>
<evidence type="ECO:0000313" key="6">
    <source>
        <dbReference type="Proteomes" id="UP001319080"/>
    </source>
</evidence>
<dbReference type="Pfam" id="PF00106">
    <property type="entry name" value="adh_short"/>
    <property type="match status" value="1"/>
</dbReference>
<evidence type="ECO:0000256" key="1">
    <source>
        <dbReference type="ARBA" id="ARBA00006484"/>
    </source>
</evidence>
<dbReference type="EMBL" id="JAHESE010000010">
    <property type="protein sequence ID" value="MBT1709081.1"/>
    <property type="molecule type" value="Genomic_DNA"/>
</dbReference>
<dbReference type="PRINTS" id="PR00081">
    <property type="entry name" value="GDHRDH"/>
</dbReference>
<organism evidence="5 6">
    <name type="scientific">Dawidia cretensis</name>
    <dbReference type="NCBI Taxonomy" id="2782350"/>
    <lineage>
        <taxon>Bacteria</taxon>
        <taxon>Pseudomonadati</taxon>
        <taxon>Bacteroidota</taxon>
        <taxon>Cytophagia</taxon>
        <taxon>Cytophagales</taxon>
        <taxon>Chryseotaleaceae</taxon>
        <taxon>Dawidia</taxon>
    </lineage>
</organism>
<dbReference type="InterPro" id="IPR002347">
    <property type="entry name" value="SDR_fam"/>
</dbReference>
<comment type="similarity">
    <text evidence="1 3">Belongs to the short-chain dehydrogenases/reductases (SDR) family.</text>
</comment>
<dbReference type="PRINTS" id="PR00080">
    <property type="entry name" value="SDRFAMILY"/>
</dbReference>
<accession>A0AAP2DX99</accession>
<sequence>MSRYLHAKVVWVTGASSGIGEALVYALAAKGARLILSARRKEELERVKGNCPSAVQAQIHILPLDLTKPETLRLSTDAAVQVFGHVDILINNGGISQRGLAKETTLDVDRRLMEVNYFGALALTKNILPHFIKRGTGHFVTVSSVVGTFGTPYRSGYAASKHALHGFFDSLRAELWKDTRDKITVTMICPGFIHTPITLSAVTGDGSPLGKQDDATYRGKPPEWCAQRIVRAIEKKKNEVYIGGIETFGVPFKRWFPNWFARYIRTASVR</sequence>
<dbReference type="CDD" id="cd05332">
    <property type="entry name" value="11beta-HSD1_like_SDR_c"/>
    <property type="match status" value="1"/>
</dbReference>
<protein>
    <submittedName>
        <fullName evidence="5">SDR family oxidoreductase</fullName>
    </submittedName>
</protein>
<keyword evidence="6" id="KW-1185">Reference proteome</keyword>
<dbReference type="PROSITE" id="PS00061">
    <property type="entry name" value="ADH_SHORT"/>
    <property type="match status" value="1"/>
</dbReference>
<evidence type="ECO:0000256" key="2">
    <source>
        <dbReference type="ARBA" id="ARBA00023002"/>
    </source>
</evidence>
<proteinExistence type="inferred from homology"/>
<dbReference type="NCBIfam" id="NF004825">
    <property type="entry name" value="PRK06181.1"/>
    <property type="match status" value="1"/>
</dbReference>
<evidence type="ECO:0000313" key="5">
    <source>
        <dbReference type="EMBL" id="MBT1709081.1"/>
    </source>
</evidence>
<dbReference type="InterPro" id="IPR020904">
    <property type="entry name" value="Sc_DH/Rdtase_CS"/>
</dbReference>
<dbReference type="Gene3D" id="3.40.50.720">
    <property type="entry name" value="NAD(P)-binding Rossmann-like Domain"/>
    <property type="match status" value="1"/>
</dbReference>
<dbReference type="SMART" id="SM00822">
    <property type="entry name" value="PKS_KR"/>
    <property type="match status" value="1"/>
</dbReference>
<dbReference type="RefSeq" id="WP_254084661.1">
    <property type="nucleotide sequence ID" value="NZ_JAHESE010000010.1"/>
</dbReference>
<dbReference type="GO" id="GO:0016020">
    <property type="term" value="C:membrane"/>
    <property type="evidence" value="ECO:0007669"/>
    <property type="project" value="TreeGrafter"/>
</dbReference>
<dbReference type="GO" id="GO:0016491">
    <property type="term" value="F:oxidoreductase activity"/>
    <property type="evidence" value="ECO:0007669"/>
    <property type="project" value="UniProtKB-KW"/>
</dbReference>
<dbReference type="PANTHER" id="PTHR44196:SF1">
    <property type="entry name" value="DEHYDROGENASE_REDUCTASE SDR FAMILY MEMBER 7B"/>
    <property type="match status" value="1"/>
</dbReference>
<comment type="caution">
    <text evidence="5">The sequence shown here is derived from an EMBL/GenBank/DDBJ whole genome shotgun (WGS) entry which is preliminary data.</text>
</comment>